<name>A0A1I8IVS3_9PLAT</name>
<keyword evidence="2" id="KW-1185">Reference proteome</keyword>
<proteinExistence type="predicted"/>
<evidence type="ECO:0000313" key="3">
    <source>
        <dbReference type="WBParaSite" id="maker-uti_cns_0017518-snap-gene-0.2-mRNA-1"/>
    </source>
</evidence>
<dbReference type="AlphaFoldDB" id="A0A1I8IVS3"/>
<dbReference type="WBParaSite" id="maker-uti_cns_0017518-snap-gene-0.2-mRNA-1">
    <property type="protein sequence ID" value="maker-uti_cns_0017518-snap-gene-0.2-mRNA-1"/>
    <property type="gene ID" value="maker-uti_cns_0017518-snap-gene-0.2"/>
</dbReference>
<dbReference type="Proteomes" id="UP000095280">
    <property type="component" value="Unplaced"/>
</dbReference>
<accession>A0A1I8IVS3</accession>
<sequence length="73" mass="8270">RKDSEDLGQQRRTPRKHTRTIEDGALDDIMSDFSRGALLVDDGLRRKRKTARDRLPQIRSSADLGVSCCLNTT</sequence>
<organism evidence="2 3">
    <name type="scientific">Macrostomum lignano</name>
    <dbReference type="NCBI Taxonomy" id="282301"/>
    <lineage>
        <taxon>Eukaryota</taxon>
        <taxon>Metazoa</taxon>
        <taxon>Spiralia</taxon>
        <taxon>Lophotrochozoa</taxon>
        <taxon>Platyhelminthes</taxon>
        <taxon>Rhabditophora</taxon>
        <taxon>Macrostomorpha</taxon>
        <taxon>Macrostomida</taxon>
        <taxon>Macrostomidae</taxon>
        <taxon>Macrostomum</taxon>
    </lineage>
</organism>
<evidence type="ECO:0000313" key="2">
    <source>
        <dbReference type="Proteomes" id="UP000095280"/>
    </source>
</evidence>
<evidence type="ECO:0000256" key="1">
    <source>
        <dbReference type="SAM" id="MobiDB-lite"/>
    </source>
</evidence>
<reference evidence="3" key="1">
    <citation type="submission" date="2016-11" db="UniProtKB">
        <authorList>
            <consortium name="WormBaseParasite"/>
        </authorList>
    </citation>
    <scope>IDENTIFICATION</scope>
</reference>
<feature type="region of interest" description="Disordered" evidence="1">
    <location>
        <begin position="1"/>
        <end position="21"/>
    </location>
</feature>
<protein>
    <submittedName>
        <fullName evidence="3">GPTC4 protein</fullName>
    </submittedName>
</protein>